<evidence type="ECO:0000256" key="8">
    <source>
        <dbReference type="ARBA" id="ARBA00023192"/>
    </source>
</evidence>
<dbReference type="PROSITE" id="PS51384">
    <property type="entry name" value="FAD_FR"/>
    <property type="match status" value="1"/>
</dbReference>
<dbReference type="InterPro" id="IPR023173">
    <property type="entry name" value="NADPH_Cyt_P450_Rdtase_alpha"/>
</dbReference>
<evidence type="ECO:0000256" key="1">
    <source>
        <dbReference type="ARBA" id="ARBA00001917"/>
    </source>
</evidence>
<dbReference type="Pfam" id="PF00175">
    <property type="entry name" value="NAD_binding_1"/>
    <property type="match status" value="1"/>
</dbReference>
<evidence type="ECO:0000313" key="12">
    <source>
        <dbReference type="Proteomes" id="UP000181976"/>
    </source>
</evidence>
<dbReference type="Proteomes" id="UP000181976">
    <property type="component" value="Unassembled WGS sequence"/>
</dbReference>
<dbReference type="InterPro" id="IPR017938">
    <property type="entry name" value="Riboflavin_synthase-like_b-brl"/>
</dbReference>
<keyword evidence="5" id="KW-0274">FAD</keyword>
<dbReference type="InParanoid" id="A0A1I1Y0X2"/>
<dbReference type="PRINTS" id="PR00371">
    <property type="entry name" value="FPNCR"/>
</dbReference>
<dbReference type="Gene3D" id="1.20.990.10">
    <property type="entry name" value="NADPH-cytochrome p450 Reductase, Chain A, domain 3"/>
    <property type="match status" value="1"/>
</dbReference>
<feature type="domain" description="FAD-binding FR-type" evidence="10">
    <location>
        <begin position="207"/>
        <end position="419"/>
    </location>
</feature>
<dbReference type="EMBL" id="FONA01000007">
    <property type="protein sequence ID" value="SFE13032.1"/>
    <property type="molecule type" value="Genomic_DNA"/>
</dbReference>
<dbReference type="PANTHER" id="PTHR19384:SF128">
    <property type="entry name" value="NADPH OXIDOREDUCTASE A"/>
    <property type="match status" value="1"/>
</dbReference>
<evidence type="ECO:0000256" key="5">
    <source>
        <dbReference type="ARBA" id="ARBA00022827"/>
    </source>
</evidence>
<dbReference type="PROSITE" id="PS50902">
    <property type="entry name" value="FLAVODOXIN_LIKE"/>
    <property type="match status" value="1"/>
</dbReference>
<dbReference type="GO" id="GO:0016491">
    <property type="term" value="F:oxidoreductase activity"/>
    <property type="evidence" value="ECO:0007669"/>
    <property type="project" value="UniProtKB-KW"/>
</dbReference>
<organism evidence="11 12">
    <name type="scientific">Thermophagus xiamenensis</name>
    <dbReference type="NCBI Taxonomy" id="385682"/>
    <lineage>
        <taxon>Bacteria</taxon>
        <taxon>Pseudomonadati</taxon>
        <taxon>Bacteroidota</taxon>
        <taxon>Bacteroidia</taxon>
        <taxon>Marinilabiliales</taxon>
        <taxon>Marinilabiliaceae</taxon>
        <taxon>Thermophagus</taxon>
    </lineage>
</organism>
<comment type="cofactor">
    <cofactor evidence="2">
        <name>FAD</name>
        <dbReference type="ChEBI" id="CHEBI:57692"/>
    </cofactor>
</comment>
<keyword evidence="12" id="KW-1185">Reference proteome</keyword>
<keyword evidence="7" id="KW-0560">Oxidoreductase</keyword>
<evidence type="ECO:0000256" key="7">
    <source>
        <dbReference type="ARBA" id="ARBA00023002"/>
    </source>
</evidence>
<gene>
    <name evidence="11" type="ORF">SAMN05444380_10732</name>
</gene>
<dbReference type="InterPro" id="IPR017927">
    <property type="entry name" value="FAD-bd_FR_type"/>
</dbReference>
<dbReference type="AlphaFoldDB" id="A0A1I1Y0X2"/>
<sequence>MVKKLLSWLFKTADSLNENQPTDTEITILYGSHSGNSEFIARETARYFKMQGIEAGIKNMAHYTVSQLSSENTILIVVSTYGEGDPPPGTESFFKELEYTNMSLRHLQYSVCALGDSDYEHFCQAGKIVDQKLKELGAVPLLARKDCDLNFRDTATDWIKNVHRLYIKNKHSHNYQQDDCIKTGTSVEISDLSTPLNNHIKKQNPAVSIHSAHIINKVLLNPGSSSEIYHIEAKIDPETTHYRPGDTISVIPRNPSPIVKSILNHFRISPDYEVPFKGELSTAGELLQTQLEITTLSKNTIKAYANATNHKALKALLENENKLNYYIKQHDLFDLITDFPNGLKIEDFINIPEKIRPRYYSIASSQEKNPHELHLTVKQIRFHQRKRVYYGACSNHLSWLKKGEKFPFKLVPNEGFRLPSDPKIPVIMIGAGTGIAPFIGFLHHRSINNTNKNWLIFGEKTKNSDFLYNKQIIEWKRQGLLQHLDMAFSREPSTRQYVQDKILEKADLMVQWINEGARIYVCGSVRMGEGVKQAINHLPLNKPKDINRSSTILELLKYQGQYYEDLY</sequence>
<dbReference type="PRINTS" id="PR00369">
    <property type="entry name" value="FLAVODOXIN"/>
</dbReference>
<evidence type="ECO:0000313" key="11">
    <source>
        <dbReference type="EMBL" id="SFE13032.1"/>
    </source>
</evidence>
<reference evidence="11 12" key="1">
    <citation type="submission" date="2016-10" db="EMBL/GenBank/DDBJ databases">
        <authorList>
            <person name="de Groot N.N."/>
        </authorList>
    </citation>
    <scope>NUCLEOTIDE SEQUENCE [LARGE SCALE GENOMIC DNA]</scope>
    <source>
        <strain evidence="11 12">DSM 19012</strain>
    </source>
</reference>
<dbReference type="Pfam" id="PF00258">
    <property type="entry name" value="Flavodoxin_1"/>
    <property type="match status" value="1"/>
</dbReference>
<proteinExistence type="predicted"/>
<name>A0A1I1Y0X2_9BACT</name>
<dbReference type="SUPFAM" id="SSF52343">
    <property type="entry name" value="Ferredoxin reductase-like, C-terminal NADP-linked domain"/>
    <property type="match status" value="1"/>
</dbReference>
<dbReference type="SUPFAM" id="SSF63380">
    <property type="entry name" value="Riboflavin synthase domain-like"/>
    <property type="match status" value="1"/>
</dbReference>
<keyword evidence="8" id="KW-0028">Amino-acid biosynthesis</keyword>
<keyword evidence="4" id="KW-0288">FMN</keyword>
<dbReference type="GO" id="GO:0050660">
    <property type="term" value="F:flavin adenine dinucleotide binding"/>
    <property type="evidence" value="ECO:0007669"/>
    <property type="project" value="TreeGrafter"/>
</dbReference>
<dbReference type="Pfam" id="PF00667">
    <property type="entry name" value="FAD_binding_1"/>
    <property type="match status" value="1"/>
</dbReference>
<accession>A0A1I1Y0X2</accession>
<dbReference type="Gene3D" id="3.40.50.80">
    <property type="entry name" value="Nucleotide-binding domain of ferredoxin-NADP reductase (FNR) module"/>
    <property type="match status" value="1"/>
</dbReference>
<dbReference type="InterPro" id="IPR039261">
    <property type="entry name" value="FNR_nucleotide-bd"/>
</dbReference>
<dbReference type="InterPro" id="IPR029039">
    <property type="entry name" value="Flavoprotein-like_sf"/>
</dbReference>
<dbReference type="RefSeq" id="WP_010526251.1">
    <property type="nucleotide sequence ID" value="NZ_AFSL01000006.1"/>
</dbReference>
<dbReference type="InterPro" id="IPR001094">
    <property type="entry name" value="Flavdoxin-like"/>
</dbReference>
<evidence type="ECO:0000256" key="2">
    <source>
        <dbReference type="ARBA" id="ARBA00001974"/>
    </source>
</evidence>
<keyword evidence="3" id="KW-0285">Flavoprotein</keyword>
<dbReference type="GO" id="GO:0005829">
    <property type="term" value="C:cytosol"/>
    <property type="evidence" value="ECO:0007669"/>
    <property type="project" value="TreeGrafter"/>
</dbReference>
<feature type="domain" description="Flavodoxin-like" evidence="9">
    <location>
        <begin position="26"/>
        <end position="163"/>
    </location>
</feature>
<dbReference type="eggNOG" id="COG0369">
    <property type="taxonomic scope" value="Bacteria"/>
</dbReference>
<dbReference type="InterPro" id="IPR001709">
    <property type="entry name" value="Flavoprot_Pyr_Nucl_cyt_Rdtase"/>
</dbReference>
<dbReference type="GO" id="GO:0010181">
    <property type="term" value="F:FMN binding"/>
    <property type="evidence" value="ECO:0007669"/>
    <property type="project" value="InterPro"/>
</dbReference>
<keyword evidence="8" id="KW-0198">Cysteine biosynthesis</keyword>
<evidence type="ECO:0000256" key="6">
    <source>
        <dbReference type="ARBA" id="ARBA00022857"/>
    </source>
</evidence>
<comment type="cofactor">
    <cofactor evidence="1">
        <name>FMN</name>
        <dbReference type="ChEBI" id="CHEBI:58210"/>
    </cofactor>
</comment>
<keyword evidence="6" id="KW-0521">NADP</keyword>
<dbReference type="Gene3D" id="3.40.50.360">
    <property type="match status" value="1"/>
</dbReference>
<dbReference type="InterPro" id="IPR001433">
    <property type="entry name" value="OxRdtase_FAD/NAD-bd"/>
</dbReference>
<protein>
    <submittedName>
        <fullName evidence="11">Sulfite reductase (NADPH) flavoprotein alpha-component</fullName>
    </submittedName>
</protein>
<dbReference type="InterPro" id="IPR003097">
    <property type="entry name" value="CysJ-like_FAD-binding"/>
</dbReference>
<dbReference type="STRING" id="385682.SAMN05444380_10732"/>
<evidence type="ECO:0000259" key="10">
    <source>
        <dbReference type="PROSITE" id="PS51384"/>
    </source>
</evidence>
<dbReference type="InterPro" id="IPR008254">
    <property type="entry name" value="Flavodoxin/NO_synth"/>
</dbReference>
<evidence type="ECO:0000256" key="3">
    <source>
        <dbReference type="ARBA" id="ARBA00022630"/>
    </source>
</evidence>
<dbReference type="OrthoDB" id="9789468at2"/>
<evidence type="ECO:0000259" key="9">
    <source>
        <dbReference type="PROSITE" id="PS50902"/>
    </source>
</evidence>
<dbReference type="Gene3D" id="2.40.30.10">
    <property type="entry name" value="Translation factors"/>
    <property type="match status" value="1"/>
</dbReference>
<dbReference type="SUPFAM" id="SSF52218">
    <property type="entry name" value="Flavoproteins"/>
    <property type="match status" value="1"/>
</dbReference>
<dbReference type="PANTHER" id="PTHR19384">
    <property type="entry name" value="NITRIC OXIDE SYNTHASE-RELATED"/>
    <property type="match status" value="1"/>
</dbReference>
<dbReference type="GO" id="GO:0019344">
    <property type="term" value="P:cysteine biosynthetic process"/>
    <property type="evidence" value="ECO:0007669"/>
    <property type="project" value="UniProtKB-KW"/>
</dbReference>
<evidence type="ECO:0000256" key="4">
    <source>
        <dbReference type="ARBA" id="ARBA00022643"/>
    </source>
</evidence>